<evidence type="ECO:0000259" key="3">
    <source>
        <dbReference type="Pfam" id="PF13559"/>
    </source>
</evidence>
<reference evidence="4 5" key="1">
    <citation type="submission" date="2019-09" db="EMBL/GenBank/DDBJ databases">
        <title>Nocardioides panacisoli sp. nov., isolated from the soil of a ginseng field.</title>
        <authorList>
            <person name="Cho C."/>
        </authorList>
    </citation>
    <scope>NUCLEOTIDE SEQUENCE [LARGE SCALE GENOMIC DNA]</scope>
    <source>
        <strain evidence="4 5">BN130099</strain>
    </source>
</reference>
<evidence type="ECO:0000313" key="4">
    <source>
        <dbReference type="EMBL" id="KAA1418607.1"/>
    </source>
</evidence>
<evidence type="ECO:0000313" key="5">
    <source>
        <dbReference type="Proteomes" id="UP000325003"/>
    </source>
</evidence>
<feature type="transmembrane region" description="Helical" evidence="2">
    <location>
        <begin position="83"/>
        <end position="107"/>
    </location>
</feature>
<sequence length="246" mass="26871">MGPPSPRPASHGALTMGALVLVLCALVATTFDGARWTASEDRVDPSAAAEQDDADRADETQQQEQPRSDDGGDDRWLPWAPPISALLLVPAAVIFAVALLVFARLRLVRRRRQLSRRIGSRRTPLPEAEPPPEDEEAGLSEALDESARMLGEGSPRNAIVAAWVRLEQAVEGEHFAHRPEETPTELVARVVASYRLDGAAEEGAIRRLAALYREARFSTHPVTEDHRAEAADCLRRLLASLRTGAR</sequence>
<name>A0A5B1LG32_9ACTN</name>
<evidence type="ECO:0000256" key="2">
    <source>
        <dbReference type="SAM" id="Phobius"/>
    </source>
</evidence>
<gene>
    <name evidence="4" type="ORF">F0U44_08900</name>
</gene>
<dbReference type="Proteomes" id="UP000325003">
    <property type="component" value="Unassembled WGS sequence"/>
</dbReference>
<evidence type="ECO:0000256" key="1">
    <source>
        <dbReference type="SAM" id="MobiDB-lite"/>
    </source>
</evidence>
<protein>
    <submittedName>
        <fullName evidence="4">DUF4129 domain-containing protein</fullName>
    </submittedName>
</protein>
<proteinExistence type="predicted"/>
<dbReference type="Pfam" id="PF13559">
    <property type="entry name" value="DUF4129"/>
    <property type="match status" value="1"/>
</dbReference>
<feature type="compositionally biased region" description="Basic and acidic residues" evidence="1">
    <location>
        <begin position="66"/>
        <end position="76"/>
    </location>
</feature>
<keyword evidence="5" id="KW-1185">Reference proteome</keyword>
<comment type="caution">
    <text evidence="4">The sequence shown here is derived from an EMBL/GenBank/DDBJ whole genome shotgun (WGS) entry which is preliminary data.</text>
</comment>
<accession>A0A5B1LG32</accession>
<dbReference type="AlphaFoldDB" id="A0A5B1LG32"/>
<dbReference type="RefSeq" id="WP_149727947.1">
    <property type="nucleotide sequence ID" value="NZ_VUJV01000003.1"/>
</dbReference>
<feature type="region of interest" description="Disordered" evidence="1">
    <location>
        <begin position="119"/>
        <end position="138"/>
    </location>
</feature>
<feature type="transmembrane region" description="Helical" evidence="2">
    <location>
        <begin position="12"/>
        <end position="31"/>
    </location>
</feature>
<dbReference type="InterPro" id="IPR025403">
    <property type="entry name" value="TgpA-like_C"/>
</dbReference>
<keyword evidence="2" id="KW-0812">Transmembrane</keyword>
<reference evidence="4 5" key="2">
    <citation type="submission" date="2019-09" db="EMBL/GenBank/DDBJ databases">
        <authorList>
            <person name="Jin C."/>
        </authorList>
    </citation>
    <scope>NUCLEOTIDE SEQUENCE [LARGE SCALE GENOMIC DNA]</scope>
    <source>
        <strain evidence="4 5">BN130099</strain>
    </source>
</reference>
<keyword evidence="2" id="KW-0472">Membrane</keyword>
<organism evidence="4 5">
    <name type="scientific">Nocardioides humilatus</name>
    <dbReference type="NCBI Taxonomy" id="2607660"/>
    <lineage>
        <taxon>Bacteria</taxon>
        <taxon>Bacillati</taxon>
        <taxon>Actinomycetota</taxon>
        <taxon>Actinomycetes</taxon>
        <taxon>Propionibacteriales</taxon>
        <taxon>Nocardioidaceae</taxon>
        <taxon>Nocardioides</taxon>
    </lineage>
</organism>
<dbReference type="EMBL" id="VUJV01000003">
    <property type="protein sequence ID" value="KAA1418607.1"/>
    <property type="molecule type" value="Genomic_DNA"/>
</dbReference>
<feature type="domain" description="Protein-glutamine gamma-glutamyltransferase-like C-terminal" evidence="3">
    <location>
        <begin position="162"/>
        <end position="235"/>
    </location>
</feature>
<feature type="region of interest" description="Disordered" evidence="1">
    <location>
        <begin position="38"/>
        <end position="76"/>
    </location>
</feature>
<keyword evidence="2" id="KW-1133">Transmembrane helix</keyword>